<evidence type="ECO:0000313" key="1">
    <source>
        <dbReference type="EMBL" id="GMA85734.1"/>
    </source>
</evidence>
<dbReference type="EMBL" id="BSUZ01000001">
    <property type="protein sequence ID" value="GMA85734.1"/>
    <property type="molecule type" value="Genomic_DNA"/>
</dbReference>
<accession>A0ABQ6JE89</accession>
<reference evidence="2" key="1">
    <citation type="journal article" date="2019" name="Int. J. Syst. Evol. Microbiol.">
        <title>The Global Catalogue of Microorganisms (GCM) 10K type strain sequencing project: providing services to taxonomists for standard genome sequencing and annotation.</title>
        <authorList>
            <consortium name="The Broad Institute Genomics Platform"/>
            <consortium name="The Broad Institute Genome Sequencing Center for Infectious Disease"/>
            <person name="Wu L."/>
            <person name="Ma J."/>
        </authorList>
    </citation>
    <scope>NUCLEOTIDE SEQUENCE [LARGE SCALE GENOMIC DNA]</scope>
    <source>
        <strain evidence="2">NBRC 108730</strain>
    </source>
</reference>
<dbReference type="Proteomes" id="UP001157017">
    <property type="component" value="Unassembled WGS sequence"/>
</dbReference>
<sequence length="98" mass="9673">MAAQARVGNHGDAAATLDAAAIDAFDVADCLRWSTPATPRGSAAAYVVSTGGDGGFPGAVGETSDGRPVAVLLSTGLLPWSDLGLPGTPPPEEVADEP</sequence>
<evidence type="ECO:0008006" key="3">
    <source>
        <dbReference type="Google" id="ProtNLM"/>
    </source>
</evidence>
<name>A0ABQ6JE89_9ACTN</name>
<evidence type="ECO:0000313" key="2">
    <source>
        <dbReference type="Proteomes" id="UP001157017"/>
    </source>
</evidence>
<gene>
    <name evidence="1" type="ORF">GCM10025868_09840</name>
</gene>
<protein>
    <recommendedName>
        <fullName evidence="3">DUF4241 domain-containing protein</fullName>
    </recommendedName>
</protein>
<organism evidence="1 2">
    <name type="scientific">Angustibacter aerolatus</name>
    <dbReference type="NCBI Taxonomy" id="1162965"/>
    <lineage>
        <taxon>Bacteria</taxon>
        <taxon>Bacillati</taxon>
        <taxon>Actinomycetota</taxon>
        <taxon>Actinomycetes</taxon>
        <taxon>Kineosporiales</taxon>
        <taxon>Kineosporiaceae</taxon>
    </lineage>
</organism>
<proteinExistence type="predicted"/>
<comment type="caution">
    <text evidence="1">The sequence shown here is derived from an EMBL/GenBank/DDBJ whole genome shotgun (WGS) entry which is preliminary data.</text>
</comment>
<keyword evidence="2" id="KW-1185">Reference proteome</keyword>